<feature type="compositionally biased region" description="Polar residues" evidence="1">
    <location>
        <begin position="409"/>
        <end position="419"/>
    </location>
</feature>
<accession>A0ABW4NM73</accession>
<evidence type="ECO:0000313" key="4">
    <source>
        <dbReference type="Proteomes" id="UP001597285"/>
    </source>
</evidence>
<keyword evidence="4" id="KW-1185">Reference proteome</keyword>
<feature type="compositionally biased region" description="Polar residues" evidence="1">
    <location>
        <begin position="35"/>
        <end position="46"/>
    </location>
</feature>
<feature type="compositionally biased region" description="Basic and acidic residues" evidence="1">
    <location>
        <begin position="47"/>
        <end position="64"/>
    </location>
</feature>
<feature type="region of interest" description="Disordered" evidence="1">
    <location>
        <begin position="409"/>
        <end position="432"/>
    </location>
</feature>
<dbReference type="Gene3D" id="3.30.750.140">
    <property type="match status" value="1"/>
</dbReference>
<feature type="domain" description="Flagellar hook-length control protein-like C-terminal" evidence="2">
    <location>
        <begin position="333"/>
        <end position="411"/>
    </location>
</feature>
<reference evidence="4" key="1">
    <citation type="journal article" date="2019" name="Int. J. Syst. Evol. Microbiol.">
        <title>The Global Catalogue of Microorganisms (GCM) 10K type strain sequencing project: providing services to taxonomists for standard genome sequencing and annotation.</title>
        <authorList>
            <consortium name="The Broad Institute Genomics Platform"/>
            <consortium name="The Broad Institute Genome Sequencing Center for Infectious Disease"/>
            <person name="Wu L."/>
            <person name="Ma J."/>
        </authorList>
    </citation>
    <scope>NUCLEOTIDE SEQUENCE [LARGE SCALE GENOMIC DNA]</scope>
    <source>
        <strain evidence="4">KCTC 42143</strain>
    </source>
</reference>
<dbReference type="Pfam" id="PF02120">
    <property type="entry name" value="Flg_hook"/>
    <property type="match status" value="1"/>
</dbReference>
<dbReference type="RefSeq" id="WP_058919297.1">
    <property type="nucleotide sequence ID" value="NZ_JBHSQC010000015.1"/>
</dbReference>
<dbReference type="InterPro" id="IPR038610">
    <property type="entry name" value="FliK-like_C_sf"/>
</dbReference>
<feature type="region of interest" description="Disordered" evidence="1">
    <location>
        <begin position="225"/>
        <end position="267"/>
    </location>
</feature>
<sequence>MEQLSLSSVESAGTASLIGTATKQETVSAETFQSYLAEQSGQSGTTSEKELDNKAKTTADKSNEELSDDSTEVDAAAFFYGFMSSIQEQATSILELGSVTEEELPESESPDYIEPTILTNPTGRVTLDDNQMEADLVVLSEEKSSFKPMSNSVENKQSILQNDLPVFISEEELNTIAKEKERSSNAAVQVGASETAETMVDEILPTSRLLTKDWAQTVKSALTVDQPAIEPNESIDPAEQLNELPQPKTSENNSGKMDLIDNKGKEPSVLMGVSVEKEPTTKNADDSNLKNELSGPAIVRGDAAEATGKAVESPKTIRQQVTQAVNEVITKTVETFQNGKHSTAKVSISPSSMGEITITLEMVDNVLSTKIMVESLKTQELLTGGVPKLSDNLNRQQIQLGEVTIQLTTNGETGSQFNDRQQEKNRPTSRLSNQVSFVEGPVTELAEEKSGIRSGRLSILV</sequence>
<dbReference type="InterPro" id="IPR021136">
    <property type="entry name" value="Flagellar_hook_control-like_C"/>
</dbReference>
<evidence type="ECO:0000259" key="2">
    <source>
        <dbReference type="Pfam" id="PF02120"/>
    </source>
</evidence>
<evidence type="ECO:0000313" key="3">
    <source>
        <dbReference type="EMBL" id="MFD1798901.1"/>
    </source>
</evidence>
<organism evidence="3 4">
    <name type="scientific">Carnobacterium antarcticum</name>
    <dbReference type="NCBI Taxonomy" id="2126436"/>
    <lineage>
        <taxon>Bacteria</taxon>
        <taxon>Bacillati</taxon>
        <taxon>Bacillota</taxon>
        <taxon>Bacilli</taxon>
        <taxon>Lactobacillales</taxon>
        <taxon>Carnobacteriaceae</taxon>
        <taxon>Carnobacterium</taxon>
    </lineage>
</organism>
<proteinExistence type="predicted"/>
<feature type="region of interest" description="Disordered" evidence="1">
    <location>
        <begin position="1"/>
        <end position="23"/>
    </location>
</feature>
<keyword evidence="3" id="KW-0969">Cilium</keyword>
<feature type="region of interest" description="Disordered" evidence="1">
    <location>
        <begin position="35"/>
        <end position="70"/>
    </location>
</feature>
<evidence type="ECO:0000256" key="1">
    <source>
        <dbReference type="SAM" id="MobiDB-lite"/>
    </source>
</evidence>
<gene>
    <name evidence="3" type="ORF">ACFSBK_03370</name>
</gene>
<dbReference type="CDD" id="cd17470">
    <property type="entry name" value="T3SS_Flik_C"/>
    <property type="match status" value="1"/>
</dbReference>
<dbReference type="EMBL" id="JBHUFF010000008">
    <property type="protein sequence ID" value="MFD1798901.1"/>
    <property type="molecule type" value="Genomic_DNA"/>
</dbReference>
<name>A0ABW4NM73_9LACT</name>
<keyword evidence="3" id="KW-0966">Cell projection</keyword>
<dbReference type="Proteomes" id="UP001597285">
    <property type="component" value="Unassembled WGS sequence"/>
</dbReference>
<comment type="caution">
    <text evidence="3">The sequence shown here is derived from an EMBL/GenBank/DDBJ whole genome shotgun (WGS) entry which is preliminary data.</text>
</comment>
<keyword evidence="3" id="KW-0282">Flagellum</keyword>
<protein>
    <submittedName>
        <fullName evidence="3">Flagellar hook-length control protein FliK</fullName>
    </submittedName>
</protein>